<dbReference type="Gene3D" id="1.10.1380.10">
    <property type="entry name" value="Neutral endopeptidase , domain2"/>
    <property type="match status" value="2"/>
</dbReference>
<dbReference type="WBParaSite" id="SPAL_0001334100.1">
    <property type="protein sequence ID" value="SPAL_0001334100.1"/>
    <property type="gene ID" value="SPAL_0001334100"/>
</dbReference>
<dbReference type="PROSITE" id="PS51885">
    <property type="entry name" value="NEPRILYSIN"/>
    <property type="match status" value="1"/>
</dbReference>
<dbReference type="Gene3D" id="3.40.390.10">
    <property type="entry name" value="Collagenase (Catalytic Domain)"/>
    <property type="match status" value="2"/>
</dbReference>
<proteinExistence type="predicted"/>
<evidence type="ECO:0000313" key="2">
    <source>
        <dbReference type="WBParaSite" id="SPAL_0001334100.1"/>
    </source>
</evidence>
<sequence length="308" mass="36689">MNVFVLIFYYFGLNFVSKGFIMNKIVNNPTRYDPELTSKSLREYVDFTVDPCDNFYKFACGNWIKDKEEKSKNKTSFFYTETSTNFLNFIDEAFDGRYNNESTAIKNIYNLRKKCIQLSEEKKKNCESKIQVFGSYAFSVLFIKKSRIEREKHGDYIIFENMIKRLKEEFRILIDDKKDIFDKESRDNLLHKLDEIELINLYSLDISSILLMENCYKNIGISENDSIEEVIKNLTLLSKLNHTLGSCGYYIFRPAEYSDYKVFFAAFYHPIMNIFFTTSNDLVEPWFSSYKKYIHYRMIKCSKKNFVI</sequence>
<dbReference type="GO" id="GO:0016485">
    <property type="term" value="P:protein processing"/>
    <property type="evidence" value="ECO:0007669"/>
    <property type="project" value="TreeGrafter"/>
</dbReference>
<dbReference type="AlphaFoldDB" id="A0A0N5C5W5"/>
<dbReference type="GO" id="GO:0005886">
    <property type="term" value="C:plasma membrane"/>
    <property type="evidence" value="ECO:0007669"/>
    <property type="project" value="TreeGrafter"/>
</dbReference>
<evidence type="ECO:0000313" key="1">
    <source>
        <dbReference type="Proteomes" id="UP000046392"/>
    </source>
</evidence>
<protein>
    <submittedName>
        <fullName evidence="2">Peptidase_M13_N domain-containing protein</fullName>
    </submittedName>
</protein>
<name>A0A0N5C5W5_STREA</name>
<dbReference type="InterPro" id="IPR024079">
    <property type="entry name" value="MetalloPept_cat_dom_sf"/>
</dbReference>
<reference evidence="2" key="1">
    <citation type="submission" date="2017-02" db="UniProtKB">
        <authorList>
            <consortium name="WormBaseParasite"/>
        </authorList>
    </citation>
    <scope>IDENTIFICATION</scope>
</reference>
<dbReference type="PANTHER" id="PTHR11733">
    <property type="entry name" value="ZINC METALLOPROTEASE FAMILY M13 NEPRILYSIN-RELATED"/>
    <property type="match status" value="1"/>
</dbReference>
<organism evidence="1 2">
    <name type="scientific">Strongyloides papillosus</name>
    <name type="common">Intestinal threadworm</name>
    <dbReference type="NCBI Taxonomy" id="174720"/>
    <lineage>
        <taxon>Eukaryota</taxon>
        <taxon>Metazoa</taxon>
        <taxon>Ecdysozoa</taxon>
        <taxon>Nematoda</taxon>
        <taxon>Chromadorea</taxon>
        <taxon>Rhabditida</taxon>
        <taxon>Tylenchina</taxon>
        <taxon>Panagrolaimomorpha</taxon>
        <taxon>Strongyloidoidea</taxon>
        <taxon>Strongyloididae</taxon>
        <taxon>Strongyloides</taxon>
    </lineage>
</organism>
<accession>A0A0N5C5W5</accession>
<keyword evidence="1" id="KW-1185">Reference proteome</keyword>
<dbReference type="GO" id="GO:0004222">
    <property type="term" value="F:metalloendopeptidase activity"/>
    <property type="evidence" value="ECO:0007669"/>
    <property type="project" value="InterPro"/>
</dbReference>
<dbReference type="InterPro" id="IPR000718">
    <property type="entry name" value="Peptidase_M13"/>
</dbReference>
<dbReference type="InterPro" id="IPR042089">
    <property type="entry name" value="Peptidase_M13_dom_2"/>
</dbReference>
<dbReference type="PANTHER" id="PTHR11733:SF233">
    <property type="entry name" value="PEPTIDASE M13 C-TERMINAL DOMAIN-CONTAINING PROTEIN"/>
    <property type="match status" value="1"/>
</dbReference>
<dbReference type="SUPFAM" id="SSF55486">
    <property type="entry name" value="Metalloproteases ('zincins'), catalytic domain"/>
    <property type="match status" value="1"/>
</dbReference>
<dbReference type="Proteomes" id="UP000046392">
    <property type="component" value="Unplaced"/>
</dbReference>